<dbReference type="Proteomes" id="UP000642107">
    <property type="component" value="Unassembled WGS sequence"/>
</dbReference>
<evidence type="ECO:0000259" key="1">
    <source>
        <dbReference type="PROSITE" id="PS50995"/>
    </source>
</evidence>
<dbReference type="SUPFAM" id="SSF46785">
    <property type="entry name" value="Winged helix' DNA-binding domain"/>
    <property type="match status" value="1"/>
</dbReference>
<dbReference type="PROSITE" id="PS50995">
    <property type="entry name" value="HTH_MARR_2"/>
    <property type="match status" value="1"/>
</dbReference>
<dbReference type="Pfam" id="PF12802">
    <property type="entry name" value="MarR_2"/>
    <property type="match status" value="1"/>
</dbReference>
<proteinExistence type="predicted"/>
<dbReference type="InterPro" id="IPR036388">
    <property type="entry name" value="WH-like_DNA-bd_sf"/>
</dbReference>
<dbReference type="Gene3D" id="1.10.10.10">
    <property type="entry name" value="Winged helix-like DNA-binding domain superfamily/Winged helix DNA-binding domain"/>
    <property type="match status" value="1"/>
</dbReference>
<organism evidence="2 3">
    <name type="scientific">Flavimobilis rhizosphaerae</name>
    <dbReference type="NCBI Taxonomy" id="2775421"/>
    <lineage>
        <taxon>Bacteria</taxon>
        <taxon>Bacillati</taxon>
        <taxon>Actinomycetota</taxon>
        <taxon>Actinomycetes</taxon>
        <taxon>Micrococcales</taxon>
        <taxon>Jonesiaceae</taxon>
        <taxon>Flavimobilis</taxon>
    </lineage>
</organism>
<dbReference type="PRINTS" id="PR00598">
    <property type="entry name" value="HTHMARR"/>
</dbReference>
<dbReference type="RefSeq" id="WP_192280607.1">
    <property type="nucleotide sequence ID" value="NZ_JACZDF010000005.1"/>
</dbReference>
<comment type="caution">
    <text evidence="2">The sequence shown here is derived from an EMBL/GenBank/DDBJ whole genome shotgun (WGS) entry which is preliminary data.</text>
</comment>
<accession>A0ABR9DSE5</accession>
<dbReference type="EMBL" id="JACZDF010000005">
    <property type="protein sequence ID" value="MBD9699928.1"/>
    <property type="molecule type" value="Genomic_DNA"/>
</dbReference>
<dbReference type="InterPro" id="IPR036390">
    <property type="entry name" value="WH_DNA-bd_sf"/>
</dbReference>
<dbReference type="InterPro" id="IPR039422">
    <property type="entry name" value="MarR/SlyA-like"/>
</dbReference>
<reference evidence="2 3" key="1">
    <citation type="submission" date="2020-09" db="EMBL/GenBank/DDBJ databases">
        <title>Flavimobilis rhizosphaerae sp. nov., isolated from rhizosphere soil of Spartina alterniflora.</title>
        <authorList>
            <person name="Hanqin C."/>
        </authorList>
    </citation>
    <scope>NUCLEOTIDE SEQUENCE [LARGE SCALE GENOMIC DNA]</scope>
    <source>
        <strain evidence="2 3">GY 10621</strain>
    </source>
</reference>
<dbReference type="SMART" id="SM00347">
    <property type="entry name" value="HTH_MARR"/>
    <property type="match status" value="1"/>
</dbReference>
<dbReference type="PANTHER" id="PTHR33164">
    <property type="entry name" value="TRANSCRIPTIONAL REGULATOR, MARR FAMILY"/>
    <property type="match status" value="1"/>
</dbReference>
<protein>
    <submittedName>
        <fullName evidence="2">MarR family transcriptional regulator</fullName>
    </submittedName>
</protein>
<dbReference type="InterPro" id="IPR000835">
    <property type="entry name" value="HTH_MarR-typ"/>
</dbReference>
<name>A0ABR9DSE5_9MICO</name>
<keyword evidence="3" id="KW-1185">Reference proteome</keyword>
<dbReference type="PANTHER" id="PTHR33164:SF104">
    <property type="entry name" value="TRANSCRIPTIONAL REGULATORY PROTEIN"/>
    <property type="match status" value="1"/>
</dbReference>
<gene>
    <name evidence="2" type="ORF">IGS67_10555</name>
</gene>
<evidence type="ECO:0000313" key="2">
    <source>
        <dbReference type="EMBL" id="MBD9699928.1"/>
    </source>
</evidence>
<sequence length="162" mass="17765">MMSAHAMAHATAWESLFRAQVAVVRHLAADDVWEELTMKEYDVLFTLSRGPADGLRLKELNTDVLLSQPSLSRLVDRLVARGLVERRAVADDLRGTRVVLTDDGRALQRRVGRRHVASIDAALGSALSADELTTLTDLTDRLRNHVASLPAAARTTSTKEPS</sequence>
<evidence type="ECO:0000313" key="3">
    <source>
        <dbReference type="Proteomes" id="UP000642107"/>
    </source>
</evidence>
<feature type="domain" description="HTH marR-type" evidence="1">
    <location>
        <begin position="1"/>
        <end position="144"/>
    </location>
</feature>